<comment type="cofactor">
    <cofactor evidence="18">
        <name>Co(2+)</name>
        <dbReference type="ChEBI" id="CHEBI:48828"/>
    </cofactor>
    <cofactor evidence="18">
        <name>Zn(2+)</name>
        <dbReference type="ChEBI" id="CHEBI:29105"/>
    </cofactor>
    <text evidence="18">Binds 1 divalent metal cation per subunit. Can use either Co(2+) or Zn(2+).</text>
</comment>
<name>A0ABQ2YXL6_9GAMM</name>
<dbReference type="EC" id="4.2.3.4" evidence="7 18"/>
<feature type="binding site" evidence="18">
    <location>
        <position position="154"/>
    </location>
    <ligand>
        <name>NAD(+)</name>
        <dbReference type="ChEBI" id="CHEBI:57540"/>
    </ligand>
</feature>
<comment type="subcellular location">
    <subcellularLocation>
        <location evidence="4 18">Cytoplasm</location>
    </subcellularLocation>
</comment>
<dbReference type="Pfam" id="PF01761">
    <property type="entry name" value="DHQ_synthase"/>
    <property type="match status" value="1"/>
</dbReference>
<comment type="catalytic activity">
    <reaction evidence="1 18">
        <text>7-phospho-2-dehydro-3-deoxy-D-arabino-heptonate = 3-dehydroquinate + phosphate</text>
        <dbReference type="Rhea" id="RHEA:21968"/>
        <dbReference type="ChEBI" id="CHEBI:32364"/>
        <dbReference type="ChEBI" id="CHEBI:43474"/>
        <dbReference type="ChEBI" id="CHEBI:58394"/>
        <dbReference type="EC" id="4.2.3.4"/>
    </reaction>
</comment>
<proteinExistence type="inferred from homology"/>
<keyword evidence="17 18" id="KW-0170">Cobalt</keyword>
<keyword evidence="11 18" id="KW-0479">Metal-binding</keyword>
<evidence type="ECO:0000256" key="4">
    <source>
        <dbReference type="ARBA" id="ARBA00004496"/>
    </source>
</evidence>
<organism evidence="21 22">
    <name type="scientific">Litchfieldella qijiaojingensis</name>
    <dbReference type="NCBI Taxonomy" id="980347"/>
    <lineage>
        <taxon>Bacteria</taxon>
        <taxon>Pseudomonadati</taxon>
        <taxon>Pseudomonadota</taxon>
        <taxon>Gammaproteobacteria</taxon>
        <taxon>Oceanospirillales</taxon>
        <taxon>Halomonadaceae</taxon>
        <taxon>Litchfieldella</taxon>
    </lineage>
</organism>
<feature type="binding site" evidence="18">
    <location>
        <position position="259"/>
    </location>
    <ligand>
        <name>Zn(2+)</name>
        <dbReference type="ChEBI" id="CHEBI:29105"/>
    </ligand>
</feature>
<dbReference type="Pfam" id="PF24621">
    <property type="entry name" value="DHQS_C"/>
    <property type="match status" value="1"/>
</dbReference>
<keyword evidence="10 18" id="KW-0028">Amino-acid biosynthesis</keyword>
<feature type="domain" description="3-dehydroquinate synthase C-terminal" evidence="20">
    <location>
        <begin position="193"/>
        <end position="337"/>
    </location>
</feature>
<keyword evidence="15 18" id="KW-0057">Aromatic amino acid biosynthesis</keyword>
<dbReference type="Gene3D" id="3.40.50.1970">
    <property type="match status" value="1"/>
</dbReference>
<dbReference type="PIRSF" id="PIRSF001455">
    <property type="entry name" value="DHQ_synth"/>
    <property type="match status" value="1"/>
</dbReference>
<reference evidence="22" key="1">
    <citation type="journal article" date="2019" name="Int. J. Syst. Evol. Microbiol.">
        <title>The Global Catalogue of Microorganisms (GCM) 10K type strain sequencing project: providing services to taxonomists for standard genome sequencing and annotation.</title>
        <authorList>
            <consortium name="The Broad Institute Genomics Platform"/>
            <consortium name="The Broad Institute Genome Sequencing Center for Infectious Disease"/>
            <person name="Wu L."/>
            <person name="Ma J."/>
        </authorList>
    </citation>
    <scope>NUCLEOTIDE SEQUENCE [LARGE SCALE GENOMIC DNA]</scope>
    <source>
        <strain evidence="22">KCTC 22228</strain>
    </source>
</reference>
<evidence type="ECO:0000256" key="6">
    <source>
        <dbReference type="ARBA" id="ARBA00005412"/>
    </source>
</evidence>
<evidence type="ECO:0000259" key="19">
    <source>
        <dbReference type="Pfam" id="PF01761"/>
    </source>
</evidence>
<evidence type="ECO:0000256" key="12">
    <source>
        <dbReference type="ARBA" id="ARBA00022741"/>
    </source>
</evidence>
<dbReference type="InterPro" id="IPR050071">
    <property type="entry name" value="Dehydroquinate_synthase"/>
</dbReference>
<feature type="binding site" evidence="18">
    <location>
        <position position="196"/>
    </location>
    <ligand>
        <name>Zn(2+)</name>
        <dbReference type="ChEBI" id="CHEBI:29105"/>
    </ligand>
</feature>
<evidence type="ECO:0000259" key="20">
    <source>
        <dbReference type="Pfam" id="PF24621"/>
    </source>
</evidence>
<evidence type="ECO:0000256" key="1">
    <source>
        <dbReference type="ARBA" id="ARBA00001393"/>
    </source>
</evidence>
<keyword evidence="22" id="KW-1185">Reference proteome</keyword>
<evidence type="ECO:0000256" key="13">
    <source>
        <dbReference type="ARBA" id="ARBA00022833"/>
    </source>
</evidence>
<evidence type="ECO:0000256" key="9">
    <source>
        <dbReference type="ARBA" id="ARBA00022490"/>
    </source>
</evidence>
<keyword evidence="14 18" id="KW-0520">NAD</keyword>
<comment type="similarity">
    <text evidence="6 18">Belongs to the sugar phosphate cyclases superfamily. Dehydroquinate synthase family.</text>
</comment>
<keyword evidence="16 18" id="KW-0456">Lyase</keyword>
<sequence length="374" mass="40525">MQGLIMSHAISDAPLTLNVELGERSYPIHIGAGLLGDPRWLEPYLVGRQVMIVTNDTVAPRYLERVKQGLSGDREVREVVLPDGEHTKTLDSVSLIWDALLAAGFNRRCTLVALGGGVIGDMAGFAAACYQRGVAFIQVPTTLLSQVDSSVGGKTGVNHPRGKNMIGAFWQPRAVLIDTDTLRTLPERELSAGLAEVIKYGLIRDAGFLAWLEAHMEELRALDGAMLREAIHRSCALKAAVVAEDETEQGVRALLNLGHTFGHAIEAHQGYGAWLHGEAVGAGMLMAAELSHRLGWLDDDDVVRVSAILEAAGLPRVAPGNMTRDDFLEVMRLDKKNLDSRLRLILLRALGDACVHDATPKAELDALLETFPRG</sequence>
<dbReference type="PANTHER" id="PTHR43622:SF7">
    <property type="entry name" value="3-DEHYDROQUINATE SYNTHASE, CHLOROPLASTIC"/>
    <property type="match status" value="1"/>
</dbReference>
<dbReference type="Proteomes" id="UP000653056">
    <property type="component" value="Unassembled WGS sequence"/>
</dbReference>
<feature type="binding site" evidence="18">
    <location>
        <position position="276"/>
    </location>
    <ligand>
        <name>Zn(2+)</name>
        <dbReference type="ChEBI" id="CHEBI:29105"/>
    </ligand>
</feature>
<dbReference type="HAMAP" id="MF_00110">
    <property type="entry name" value="DHQ_synthase"/>
    <property type="match status" value="1"/>
</dbReference>
<dbReference type="PANTHER" id="PTHR43622">
    <property type="entry name" value="3-DEHYDROQUINATE SYNTHASE"/>
    <property type="match status" value="1"/>
</dbReference>
<feature type="binding site" evidence="18">
    <location>
        <begin position="117"/>
        <end position="121"/>
    </location>
    <ligand>
        <name>NAD(+)</name>
        <dbReference type="ChEBI" id="CHEBI:57540"/>
    </ligand>
</feature>
<evidence type="ECO:0000256" key="8">
    <source>
        <dbReference type="ARBA" id="ARBA00017684"/>
    </source>
</evidence>
<keyword evidence="13 18" id="KW-0862">Zinc</keyword>
<dbReference type="SUPFAM" id="SSF56796">
    <property type="entry name" value="Dehydroquinate synthase-like"/>
    <property type="match status" value="1"/>
</dbReference>
<evidence type="ECO:0000256" key="14">
    <source>
        <dbReference type="ARBA" id="ARBA00023027"/>
    </source>
</evidence>
<evidence type="ECO:0000313" key="21">
    <source>
        <dbReference type="EMBL" id="GGX97248.1"/>
    </source>
</evidence>
<evidence type="ECO:0000313" key="22">
    <source>
        <dbReference type="Proteomes" id="UP000653056"/>
    </source>
</evidence>
<feature type="binding site" evidence="18">
    <location>
        <begin position="141"/>
        <end position="142"/>
    </location>
    <ligand>
        <name>NAD(+)</name>
        <dbReference type="ChEBI" id="CHEBI:57540"/>
    </ligand>
</feature>
<evidence type="ECO:0000256" key="16">
    <source>
        <dbReference type="ARBA" id="ARBA00023239"/>
    </source>
</evidence>
<evidence type="ECO:0000256" key="11">
    <source>
        <dbReference type="ARBA" id="ARBA00022723"/>
    </source>
</evidence>
<comment type="pathway">
    <text evidence="5 18">Metabolic intermediate biosynthesis; chorismate biosynthesis; chorismate from D-erythrose 4-phosphate and phosphoenolpyruvate: step 2/7.</text>
</comment>
<accession>A0ABQ2YXL6</accession>
<comment type="cofactor">
    <cofactor evidence="2 18">
        <name>NAD(+)</name>
        <dbReference type="ChEBI" id="CHEBI:57540"/>
    </cofactor>
</comment>
<keyword evidence="12 18" id="KW-0547">Nucleotide-binding</keyword>
<evidence type="ECO:0000256" key="17">
    <source>
        <dbReference type="ARBA" id="ARBA00023285"/>
    </source>
</evidence>
<evidence type="ECO:0000256" key="2">
    <source>
        <dbReference type="ARBA" id="ARBA00001911"/>
    </source>
</evidence>
<protein>
    <recommendedName>
        <fullName evidence="8 18">3-dehydroquinate synthase</fullName>
        <shortName evidence="18">DHQS</shortName>
        <ecNumber evidence="7 18">4.2.3.4</ecNumber>
    </recommendedName>
</protein>
<dbReference type="Gene3D" id="1.20.1090.10">
    <property type="entry name" value="Dehydroquinate synthase-like - alpha domain"/>
    <property type="match status" value="1"/>
</dbReference>
<dbReference type="InterPro" id="IPR056179">
    <property type="entry name" value="DHQS_C"/>
</dbReference>
<evidence type="ECO:0000256" key="5">
    <source>
        <dbReference type="ARBA" id="ARBA00004661"/>
    </source>
</evidence>
<dbReference type="EMBL" id="BMXS01000013">
    <property type="protein sequence ID" value="GGX97248.1"/>
    <property type="molecule type" value="Genomic_DNA"/>
</dbReference>
<evidence type="ECO:0000256" key="10">
    <source>
        <dbReference type="ARBA" id="ARBA00022605"/>
    </source>
</evidence>
<dbReference type="CDD" id="cd08195">
    <property type="entry name" value="DHQS"/>
    <property type="match status" value="1"/>
</dbReference>
<dbReference type="InterPro" id="IPR030963">
    <property type="entry name" value="DHQ_synth_fam"/>
</dbReference>
<comment type="function">
    <text evidence="3 18">Catalyzes the conversion of 3-deoxy-D-arabino-heptulosonate 7-phosphate (DAHP) to dehydroquinate (DHQ).</text>
</comment>
<dbReference type="InterPro" id="IPR016037">
    <property type="entry name" value="DHQ_synth_AroB"/>
</dbReference>
<feature type="domain" description="3-dehydroquinate synthase N-terminal" evidence="19">
    <location>
        <begin position="79"/>
        <end position="191"/>
    </location>
</feature>
<evidence type="ECO:0000256" key="15">
    <source>
        <dbReference type="ARBA" id="ARBA00023141"/>
    </source>
</evidence>
<feature type="binding site" evidence="18">
    <location>
        <begin position="83"/>
        <end position="88"/>
    </location>
    <ligand>
        <name>NAD(+)</name>
        <dbReference type="ChEBI" id="CHEBI:57540"/>
    </ligand>
</feature>
<feature type="binding site" evidence="18">
    <location>
        <begin position="181"/>
        <end position="184"/>
    </location>
    <ligand>
        <name>NAD(+)</name>
        <dbReference type="ChEBI" id="CHEBI:57540"/>
    </ligand>
</feature>
<keyword evidence="9 18" id="KW-0963">Cytoplasm</keyword>
<evidence type="ECO:0000256" key="7">
    <source>
        <dbReference type="ARBA" id="ARBA00013031"/>
    </source>
</evidence>
<evidence type="ECO:0000256" key="3">
    <source>
        <dbReference type="ARBA" id="ARBA00003485"/>
    </source>
</evidence>
<dbReference type="InterPro" id="IPR030960">
    <property type="entry name" value="DHQS/DOIS_N"/>
</dbReference>
<dbReference type="NCBIfam" id="TIGR01357">
    <property type="entry name" value="aroB"/>
    <property type="match status" value="1"/>
</dbReference>
<feature type="binding site" evidence="18">
    <location>
        <position position="163"/>
    </location>
    <ligand>
        <name>NAD(+)</name>
        <dbReference type="ChEBI" id="CHEBI:57540"/>
    </ligand>
</feature>
<gene>
    <name evidence="18 21" type="primary">aroB</name>
    <name evidence="21" type="ORF">GCM10007160_25920</name>
</gene>
<evidence type="ECO:0000256" key="18">
    <source>
        <dbReference type="HAMAP-Rule" id="MF_00110"/>
    </source>
</evidence>
<comment type="caution">
    <text evidence="21">The sequence shown here is derived from an EMBL/GenBank/DDBJ whole genome shotgun (WGS) entry which is preliminary data.</text>
</comment>